<name>A0ABV0ZTC1_9TELE</name>
<dbReference type="Proteomes" id="UP001469553">
    <property type="component" value="Unassembled WGS sequence"/>
</dbReference>
<evidence type="ECO:0000313" key="2">
    <source>
        <dbReference type="Proteomes" id="UP001469553"/>
    </source>
</evidence>
<protein>
    <submittedName>
        <fullName evidence="1">Uncharacterized protein</fullName>
    </submittedName>
</protein>
<proteinExistence type="predicted"/>
<gene>
    <name evidence="1" type="ORF">AMECASPLE_039602</name>
</gene>
<comment type="caution">
    <text evidence="1">The sequence shown here is derived from an EMBL/GenBank/DDBJ whole genome shotgun (WGS) entry which is preliminary data.</text>
</comment>
<dbReference type="EMBL" id="JAHRIP010074455">
    <property type="protein sequence ID" value="MEQ2309518.1"/>
    <property type="molecule type" value="Genomic_DNA"/>
</dbReference>
<keyword evidence="2" id="KW-1185">Reference proteome</keyword>
<evidence type="ECO:0000313" key="1">
    <source>
        <dbReference type="EMBL" id="MEQ2309518.1"/>
    </source>
</evidence>
<reference evidence="1 2" key="1">
    <citation type="submission" date="2021-06" db="EMBL/GenBank/DDBJ databases">
        <authorList>
            <person name="Palmer J.M."/>
        </authorList>
    </citation>
    <scope>NUCLEOTIDE SEQUENCE [LARGE SCALE GENOMIC DNA]</scope>
    <source>
        <strain evidence="1 2">AS_MEX2019</strain>
        <tissue evidence="1">Muscle</tissue>
    </source>
</reference>
<accession>A0ABV0ZTC1</accession>
<sequence length="105" mass="11818">MGLSSPLQQNPLGRSLNHRFERNRAGIKSASRHVSLPPVFLRPVSGKQDSRKYMEVEVKAHLQNKTVHFKSLENSCSKENAHLHASAAILLSRYTIDSEIVKKTL</sequence>
<organism evidence="1 2">
    <name type="scientific">Ameca splendens</name>
    <dbReference type="NCBI Taxonomy" id="208324"/>
    <lineage>
        <taxon>Eukaryota</taxon>
        <taxon>Metazoa</taxon>
        <taxon>Chordata</taxon>
        <taxon>Craniata</taxon>
        <taxon>Vertebrata</taxon>
        <taxon>Euteleostomi</taxon>
        <taxon>Actinopterygii</taxon>
        <taxon>Neopterygii</taxon>
        <taxon>Teleostei</taxon>
        <taxon>Neoteleostei</taxon>
        <taxon>Acanthomorphata</taxon>
        <taxon>Ovalentaria</taxon>
        <taxon>Atherinomorphae</taxon>
        <taxon>Cyprinodontiformes</taxon>
        <taxon>Goodeidae</taxon>
        <taxon>Ameca</taxon>
    </lineage>
</organism>